<keyword evidence="4" id="KW-0479">Metal-binding</keyword>
<evidence type="ECO:0000256" key="9">
    <source>
        <dbReference type="PROSITE-ProRule" id="PRU00175"/>
    </source>
</evidence>
<dbReference type="SUPFAM" id="SSF57850">
    <property type="entry name" value="RING/U-box"/>
    <property type="match status" value="1"/>
</dbReference>
<evidence type="ECO:0000256" key="8">
    <source>
        <dbReference type="ARBA" id="ARBA00023163"/>
    </source>
</evidence>
<reference evidence="11" key="2">
    <citation type="journal article" date="2024" name="Plant">
        <title>Genomic evolution and insights into agronomic trait innovations of Sesamum species.</title>
        <authorList>
            <person name="Miao H."/>
            <person name="Wang L."/>
            <person name="Qu L."/>
            <person name="Liu H."/>
            <person name="Sun Y."/>
            <person name="Le M."/>
            <person name="Wang Q."/>
            <person name="Wei S."/>
            <person name="Zheng Y."/>
            <person name="Lin W."/>
            <person name="Duan Y."/>
            <person name="Cao H."/>
            <person name="Xiong S."/>
            <person name="Wang X."/>
            <person name="Wei L."/>
            <person name="Li C."/>
            <person name="Ma Q."/>
            <person name="Ju M."/>
            <person name="Zhao R."/>
            <person name="Li G."/>
            <person name="Mu C."/>
            <person name="Tian Q."/>
            <person name="Mei H."/>
            <person name="Zhang T."/>
            <person name="Gao T."/>
            <person name="Zhang H."/>
        </authorList>
    </citation>
    <scope>NUCLEOTIDE SEQUENCE</scope>
    <source>
        <strain evidence="11">KEN1</strain>
    </source>
</reference>
<name>A0AAW2XUW3_9LAMI</name>
<evidence type="ECO:0000256" key="4">
    <source>
        <dbReference type="ARBA" id="ARBA00022723"/>
    </source>
</evidence>
<keyword evidence="6" id="KW-0862">Zinc</keyword>
<dbReference type="GO" id="GO:0000209">
    <property type="term" value="P:protein polyubiquitination"/>
    <property type="evidence" value="ECO:0007669"/>
    <property type="project" value="TreeGrafter"/>
</dbReference>
<dbReference type="InterPro" id="IPR058746">
    <property type="entry name" value="Znf_RING-type_Topors"/>
</dbReference>
<dbReference type="AlphaFoldDB" id="A0AAW2XUW3"/>
<evidence type="ECO:0000256" key="7">
    <source>
        <dbReference type="ARBA" id="ARBA00023015"/>
    </source>
</evidence>
<keyword evidence="5 9" id="KW-0863">Zinc-finger</keyword>
<dbReference type="InterPro" id="IPR017907">
    <property type="entry name" value="Znf_RING_CS"/>
</dbReference>
<dbReference type="InterPro" id="IPR001841">
    <property type="entry name" value="Znf_RING"/>
</dbReference>
<feature type="domain" description="RING-type" evidence="10">
    <location>
        <begin position="13"/>
        <end position="54"/>
    </location>
</feature>
<dbReference type="Gene3D" id="3.30.40.10">
    <property type="entry name" value="Zinc/RING finger domain, C3HC4 (zinc finger)"/>
    <property type="match status" value="1"/>
</dbReference>
<accession>A0AAW2XUW3</accession>
<dbReference type="PROSITE" id="PS50089">
    <property type="entry name" value="ZF_RING_2"/>
    <property type="match status" value="1"/>
</dbReference>
<dbReference type="EC" id="2.3.2.27" evidence="2"/>
<dbReference type="GO" id="GO:0006513">
    <property type="term" value="P:protein monoubiquitination"/>
    <property type="evidence" value="ECO:0007669"/>
    <property type="project" value="TreeGrafter"/>
</dbReference>
<dbReference type="PROSITE" id="PS00518">
    <property type="entry name" value="ZF_RING_1"/>
    <property type="match status" value="1"/>
</dbReference>
<evidence type="ECO:0000256" key="6">
    <source>
        <dbReference type="ARBA" id="ARBA00022833"/>
    </source>
</evidence>
<keyword evidence="3" id="KW-0808">Transferase</keyword>
<evidence type="ECO:0000256" key="2">
    <source>
        <dbReference type="ARBA" id="ARBA00012483"/>
    </source>
</evidence>
<organism evidence="11">
    <name type="scientific">Sesamum latifolium</name>
    <dbReference type="NCBI Taxonomy" id="2727402"/>
    <lineage>
        <taxon>Eukaryota</taxon>
        <taxon>Viridiplantae</taxon>
        <taxon>Streptophyta</taxon>
        <taxon>Embryophyta</taxon>
        <taxon>Tracheophyta</taxon>
        <taxon>Spermatophyta</taxon>
        <taxon>Magnoliopsida</taxon>
        <taxon>eudicotyledons</taxon>
        <taxon>Gunneridae</taxon>
        <taxon>Pentapetalae</taxon>
        <taxon>asterids</taxon>
        <taxon>lamiids</taxon>
        <taxon>Lamiales</taxon>
        <taxon>Pedaliaceae</taxon>
        <taxon>Sesamum</taxon>
    </lineage>
</organism>
<evidence type="ECO:0000256" key="3">
    <source>
        <dbReference type="ARBA" id="ARBA00022679"/>
    </source>
</evidence>
<evidence type="ECO:0000256" key="1">
    <source>
        <dbReference type="ARBA" id="ARBA00000900"/>
    </source>
</evidence>
<evidence type="ECO:0000256" key="5">
    <source>
        <dbReference type="ARBA" id="ARBA00022771"/>
    </source>
</evidence>
<comment type="catalytic activity">
    <reaction evidence="1">
        <text>S-ubiquitinyl-[E2 ubiquitin-conjugating enzyme]-L-cysteine + [acceptor protein]-L-lysine = [E2 ubiquitin-conjugating enzyme]-L-cysteine + N(6)-ubiquitinyl-[acceptor protein]-L-lysine.</text>
        <dbReference type="EC" id="2.3.2.27"/>
    </reaction>
</comment>
<comment type="caution">
    <text evidence="11">The sequence shown here is derived from an EMBL/GenBank/DDBJ whole genome shotgun (WGS) entry which is preliminary data.</text>
</comment>
<dbReference type="EMBL" id="JACGWN010000003">
    <property type="protein sequence ID" value="KAL0457370.1"/>
    <property type="molecule type" value="Genomic_DNA"/>
</dbReference>
<dbReference type="InterPro" id="IPR013083">
    <property type="entry name" value="Znf_RING/FYVE/PHD"/>
</dbReference>
<keyword evidence="7" id="KW-0805">Transcription regulation</keyword>
<keyword evidence="8" id="KW-0804">Transcription</keyword>
<dbReference type="PANTHER" id="PTHR46077:SF1">
    <property type="entry name" value="TOP1 BINDING ARGININE_SERINE RICH PROTEIN, E3 UBIQUITIN LIGASE"/>
    <property type="match status" value="1"/>
</dbReference>
<gene>
    <name evidence="11" type="ORF">Slati_1076200</name>
</gene>
<dbReference type="GO" id="GO:0061630">
    <property type="term" value="F:ubiquitin protein ligase activity"/>
    <property type="evidence" value="ECO:0007669"/>
    <property type="project" value="UniProtKB-EC"/>
</dbReference>
<dbReference type="GO" id="GO:0008270">
    <property type="term" value="F:zinc ion binding"/>
    <property type="evidence" value="ECO:0007669"/>
    <property type="project" value="UniProtKB-KW"/>
</dbReference>
<evidence type="ECO:0000313" key="11">
    <source>
        <dbReference type="EMBL" id="KAL0457370.1"/>
    </source>
</evidence>
<reference evidence="11" key="1">
    <citation type="submission" date="2020-06" db="EMBL/GenBank/DDBJ databases">
        <authorList>
            <person name="Li T."/>
            <person name="Hu X."/>
            <person name="Zhang T."/>
            <person name="Song X."/>
            <person name="Zhang H."/>
            <person name="Dai N."/>
            <person name="Sheng W."/>
            <person name="Hou X."/>
            <person name="Wei L."/>
        </authorList>
    </citation>
    <scope>NUCLEOTIDE SEQUENCE</scope>
    <source>
        <strain evidence="11">KEN1</strain>
        <tissue evidence="11">Leaf</tissue>
    </source>
</reference>
<proteinExistence type="predicted"/>
<dbReference type="SMART" id="SM00184">
    <property type="entry name" value="RING"/>
    <property type="match status" value="1"/>
</dbReference>
<evidence type="ECO:0000259" key="10">
    <source>
        <dbReference type="PROSITE" id="PS50089"/>
    </source>
</evidence>
<dbReference type="Pfam" id="PF13639">
    <property type="entry name" value="zf-RING_2"/>
    <property type="match status" value="1"/>
</dbReference>
<dbReference type="CDD" id="cd16574">
    <property type="entry name" value="RING-HC_Topors"/>
    <property type="match status" value="1"/>
</dbReference>
<sequence length="296" mass="34264">MNRIAESVVGKRCPICLSRIEVRSAAVINPCMHAYCSGCIRRWSDFKRKCPLCNAEFSSWFCKFNRDFREVKLAPFGRWKTVSSLPPDDAVLRRRRAQCFEQRRIIQRSRGVLAVRSVARELPRQRSFGRSSHESPNVLAERIRQWRVSIYEQRLQAVPLPHKNGLMQQVVGTNGAKEMILRRIEPWIRRELQAILADPDPTITVHVATSLFISRYEKKHENFEDQVVPEDEFLAPCGLFFMSGQKSFGMNLGTLSLMSFVIVAFSMHNHTQAHKHDRSCRLKDLYLELLLHIGAK</sequence>
<dbReference type="PANTHER" id="PTHR46077">
    <property type="entry name" value="E3 UBIQUITIN-PROTEIN LIGASE TOPORS"/>
    <property type="match status" value="1"/>
</dbReference>
<protein>
    <recommendedName>
        <fullName evidence="2">RING-type E3 ubiquitin transferase</fullName>
        <ecNumber evidence="2">2.3.2.27</ecNumber>
    </recommendedName>
</protein>